<reference evidence="2 3" key="1">
    <citation type="submission" date="2017-01" db="EMBL/GenBank/DDBJ databases">
        <authorList>
            <person name="Mah S.A."/>
            <person name="Swanson W.J."/>
            <person name="Moy G.W."/>
            <person name="Vacquier V.D."/>
        </authorList>
    </citation>
    <scope>NUCLEOTIDE SEQUENCE [LARGE SCALE GENOMIC DNA]</scope>
    <source>
        <strain evidence="2 3">DSM 26375</strain>
    </source>
</reference>
<feature type="domain" description="Nitroreductase" evidence="1">
    <location>
        <begin position="17"/>
        <end position="172"/>
    </location>
</feature>
<dbReference type="InterPro" id="IPR029479">
    <property type="entry name" value="Nitroreductase"/>
</dbReference>
<keyword evidence="3" id="KW-1185">Reference proteome</keyword>
<protein>
    <submittedName>
        <fullName evidence="2">3-hydroxypropanoate dehydrogenase</fullName>
    </submittedName>
</protein>
<dbReference type="OrthoDB" id="9784375at2"/>
<dbReference type="NCBIfam" id="NF003768">
    <property type="entry name" value="PRK05365.1"/>
    <property type="match status" value="1"/>
</dbReference>
<dbReference type="RefSeq" id="WP_076528284.1">
    <property type="nucleotide sequence ID" value="NZ_BMEH01000001.1"/>
</dbReference>
<name>A0A1N7KIJ9_9RHOB</name>
<evidence type="ECO:0000259" key="1">
    <source>
        <dbReference type="Pfam" id="PF00881"/>
    </source>
</evidence>
<dbReference type="PANTHER" id="PTHR43543:SF1">
    <property type="entry name" value="MALONIC SEMIALDEHYDE REDUCTASE RUTE-RELATED"/>
    <property type="match status" value="1"/>
</dbReference>
<gene>
    <name evidence="2" type="ORF">SAMN05421774_101463</name>
</gene>
<accession>A0A1N7KIJ9</accession>
<dbReference type="Proteomes" id="UP000186141">
    <property type="component" value="Unassembled WGS sequence"/>
</dbReference>
<dbReference type="AlphaFoldDB" id="A0A1N7KIJ9"/>
<proteinExistence type="predicted"/>
<evidence type="ECO:0000313" key="2">
    <source>
        <dbReference type="EMBL" id="SIS61387.1"/>
    </source>
</evidence>
<dbReference type="STRING" id="1086013.SAMN05421774_101463"/>
<dbReference type="InterPro" id="IPR050461">
    <property type="entry name" value="Nitroreductase_HadB/RutE"/>
</dbReference>
<dbReference type="InterPro" id="IPR000415">
    <property type="entry name" value="Nitroreductase-like"/>
</dbReference>
<dbReference type="EMBL" id="FTOT01000001">
    <property type="protein sequence ID" value="SIS61387.1"/>
    <property type="molecule type" value="Genomic_DNA"/>
</dbReference>
<dbReference type="GO" id="GO:0016491">
    <property type="term" value="F:oxidoreductase activity"/>
    <property type="evidence" value="ECO:0007669"/>
    <property type="project" value="InterPro"/>
</dbReference>
<dbReference type="SUPFAM" id="SSF55469">
    <property type="entry name" value="FMN-dependent nitroreductase-like"/>
    <property type="match status" value="1"/>
</dbReference>
<evidence type="ECO:0000313" key="3">
    <source>
        <dbReference type="Proteomes" id="UP000186141"/>
    </source>
</evidence>
<dbReference type="Gene3D" id="3.40.109.10">
    <property type="entry name" value="NADH Oxidase"/>
    <property type="match status" value="1"/>
</dbReference>
<dbReference type="PANTHER" id="PTHR43543">
    <property type="entry name" value="MALONIC SEMIALDEHYDE REDUCTASE RUTE-RELATED"/>
    <property type="match status" value="1"/>
</dbReference>
<organism evidence="2 3">
    <name type="scientific">Gemmobacter megaterium</name>
    <dbReference type="NCBI Taxonomy" id="1086013"/>
    <lineage>
        <taxon>Bacteria</taxon>
        <taxon>Pseudomonadati</taxon>
        <taxon>Pseudomonadota</taxon>
        <taxon>Alphaproteobacteria</taxon>
        <taxon>Rhodobacterales</taxon>
        <taxon>Paracoccaceae</taxon>
        <taxon>Gemmobacter</taxon>
    </lineage>
</organism>
<dbReference type="Pfam" id="PF00881">
    <property type="entry name" value="Nitroreductase"/>
    <property type="match status" value="1"/>
</dbReference>
<sequence>MPRIDNTALDQIFRLSRSHPAFEDRPVAPEVLEELTALALLGPSAFNQQPLRLVFVQTAEGKARLEPALSSGNRAKTMAAPVSVLVCCDTEFTVHLPQVFPLSDVRGYYTDPAVREASARTNALLQAGMLIAAARSLGLGVGPMAGFDKAKAKEALLGGTSWEPLFLMNLGWFKANPDTARLPRLGFDTAARIV</sequence>